<dbReference type="Gene3D" id="3.30.559.10">
    <property type="entry name" value="Chloramphenicol acetyltransferase-like domain"/>
    <property type="match status" value="2"/>
</dbReference>
<reference evidence="2" key="1">
    <citation type="submission" date="2020-03" db="EMBL/GenBank/DDBJ databases">
        <title>Castanea mollissima Vanexum genome sequencing.</title>
        <authorList>
            <person name="Staton M."/>
        </authorList>
    </citation>
    <scope>NUCLEOTIDE SEQUENCE</scope>
    <source>
        <tissue evidence="2">Leaf</tissue>
    </source>
</reference>
<evidence type="ECO:0000313" key="3">
    <source>
        <dbReference type="Proteomes" id="UP000737018"/>
    </source>
</evidence>
<dbReference type="OrthoDB" id="671439at2759"/>
<proteinExistence type="inferred from homology"/>
<name>A0A8J4VUY6_9ROSI</name>
<comment type="caution">
    <text evidence="2">The sequence shown here is derived from an EMBL/GenBank/DDBJ whole genome shotgun (WGS) entry which is preliminary data.</text>
</comment>
<dbReference type="AlphaFoldDB" id="A0A8J4VUY6"/>
<dbReference type="InterPro" id="IPR050317">
    <property type="entry name" value="Plant_Fungal_Acyltransferase"/>
</dbReference>
<sequence length="451" mass="51133">MAEITYICKRTVVSTKPIQPGKYHSFSVLDHLMEKNHIRIVYYCKSWGEKKAGEITVSLRESISDMLTHFPKVTGRLIRNEKGNWMIKCNDAGVRMVEARAKGSVEDWLKSVDREKELKLVYWEDMIHKPYFWSTFYVQITDFEEGGVAIGLSCFHLLADPICATMFLKAWADKTLGQKMVSPPFFHPLPPRRPINKTSNHKPYTDLINHYKFSIENSAPFLDANHTHTTVTLSFSDHMVQACMDMVQPISAPKKPNPSSPFEALAGLLWICISKVKGLRNGLVNMSLCLDQRKVLGLDKGFFGNCMVYNKVYSNGLEEHNLSQATKVIGEALEKMDNEGIMDLIEWLEHNDSQSHPLMNNCDLICASLETAEPYSVHFVGGFEPIRVSYYVEPVIGIGQVLIFRAPSYEGPLGRVVMVTLPKDEIVKLCEDELILHLSPRILMGVARNYA</sequence>
<dbReference type="Pfam" id="PF02458">
    <property type="entry name" value="Transferase"/>
    <property type="match status" value="1"/>
</dbReference>
<dbReference type="PANTHER" id="PTHR31642:SF26">
    <property type="entry name" value="HXXXD-TYPE ACYL-TRANSFERASE FAMILY PROTEIN"/>
    <property type="match status" value="1"/>
</dbReference>
<accession>A0A8J4VUY6</accession>
<dbReference type="Proteomes" id="UP000737018">
    <property type="component" value="Unassembled WGS sequence"/>
</dbReference>
<dbReference type="EMBL" id="JRKL02001796">
    <property type="protein sequence ID" value="KAF3961994.1"/>
    <property type="molecule type" value="Genomic_DNA"/>
</dbReference>
<evidence type="ECO:0000313" key="2">
    <source>
        <dbReference type="EMBL" id="KAF3961994.1"/>
    </source>
</evidence>
<dbReference type="InterPro" id="IPR023213">
    <property type="entry name" value="CAT-like_dom_sf"/>
</dbReference>
<gene>
    <name evidence="2" type="ORF">CMV_013442</name>
</gene>
<dbReference type="GO" id="GO:0016747">
    <property type="term" value="F:acyltransferase activity, transferring groups other than amino-acyl groups"/>
    <property type="evidence" value="ECO:0007669"/>
    <property type="project" value="TreeGrafter"/>
</dbReference>
<evidence type="ECO:0008006" key="4">
    <source>
        <dbReference type="Google" id="ProtNLM"/>
    </source>
</evidence>
<evidence type="ECO:0000256" key="1">
    <source>
        <dbReference type="ARBA" id="ARBA00009861"/>
    </source>
</evidence>
<keyword evidence="3" id="KW-1185">Reference proteome</keyword>
<protein>
    <recommendedName>
        <fullName evidence="4">Protein ECERIFERUM 26-like</fullName>
    </recommendedName>
</protein>
<organism evidence="2 3">
    <name type="scientific">Castanea mollissima</name>
    <name type="common">Chinese chestnut</name>
    <dbReference type="NCBI Taxonomy" id="60419"/>
    <lineage>
        <taxon>Eukaryota</taxon>
        <taxon>Viridiplantae</taxon>
        <taxon>Streptophyta</taxon>
        <taxon>Embryophyta</taxon>
        <taxon>Tracheophyta</taxon>
        <taxon>Spermatophyta</taxon>
        <taxon>Magnoliopsida</taxon>
        <taxon>eudicotyledons</taxon>
        <taxon>Gunneridae</taxon>
        <taxon>Pentapetalae</taxon>
        <taxon>rosids</taxon>
        <taxon>fabids</taxon>
        <taxon>Fagales</taxon>
        <taxon>Fagaceae</taxon>
        <taxon>Castanea</taxon>
    </lineage>
</organism>
<comment type="similarity">
    <text evidence="1">Belongs to the plant acyltransferase family.</text>
</comment>
<dbReference type="PANTHER" id="PTHR31642">
    <property type="entry name" value="TRICHOTHECENE 3-O-ACETYLTRANSFERASE"/>
    <property type="match status" value="1"/>
</dbReference>